<evidence type="ECO:0000313" key="2">
    <source>
        <dbReference type="EMBL" id="WKD51193.1"/>
    </source>
</evidence>
<evidence type="ECO:0000313" key="3">
    <source>
        <dbReference type="Proteomes" id="UP001321520"/>
    </source>
</evidence>
<feature type="transmembrane region" description="Helical" evidence="1">
    <location>
        <begin position="466"/>
        <end position="484"/>
    </location>
</feature>
<feature type="transmembrane region" description="Helical" evidence="1">
    <location>
        <begin position="199"/>
        <end position="223"/>
    </location>
</feature>
<sequence length="502" mass="54782">MKFSLKPSPAFVRDMTDGHSVLGLALSTLLYIVCVSGTLAVFYNEFERWEQASELETLAVRPAVYATATEQATALASAQGEKFNSVTFTIPNSDMPRLVVRVGKIERYLGEDGSLQGAVSHDWTHFLTYLHFALNLPVVLGVPLVGLIGVLMTALILSGLLAHPKILKDAFSFRMAGSRRLQQVDLHNRLGVWAAPFHLAIAVTGAFIGLSQVVAFAIAGLFFGGDVEKVEAMLYREKVAIAQDAGQVPLPDFEMILAEMSRLAPGHEQNRLRIFHPGREGQMVEIVTRVPGRLVWGERYRFDTQGRLVHKEGWSEGEAGKQVYASNFRLHFGHFSGFPVKIAYFLLGVGMCVLVVSGINIWLIRKRQRGAPAMRLERVWMAQVWGIPFAIALSAVAYLVFAVSAVQVFWLTTAVLSVVAAFSGTVAGWSMLLRGATIVACLLVVIAHVSIFGADAFVRASLVANAVWLLMAAGIAASCLYTWARRRTCNFAPSVRGAVSSS</sequence>
<keyword evidence="1" id="KW-0472">Membrane</keyword>
<dbReference type="InterPro" id="IPR005625">
    <property type="entry name" value="PepSY-ass_TM"/>
</dbReference>
<gene>
    <name evidence="2" type="ORF">M8T91_07200</name>
</gene>
<dbReference type="RefSeq" id="WP_301418227.1">
    <property type="nucleotide sequence ID" value="NZ_CP098023.1"/>
</dbReference>
<feature type="transmembrane region" description="Helical" evidence="1">
    <location>
        <begin position="138"/>
        <end position="162"/>
    </location>
</feature>
<dbReference type="PANTHER" id="PTHR34219">
    <property type="entry name" value="IRON-REGULATED INNER MEMBRANE PROTEIN-RELATED"/>
    <property type="match status" value="1"/>
</dbReference>
<evidence type="ECO:0000256" key="1">
    <source>
        <dbReference type="SAM" id="Phobius"/>
    </source>
</evidence>
<dbReference type="Pfam" id="PF03929">
    <property type="entry name" value="PepSY_TM"/>
    <property type="match status" value="1"/>
</dbReference>
<dbReference type="PANTHER" id="PTHR34219:SF3">
    <property type="entry name" value="BLL7967 PROTEIN"/>
    <property type="match status" value="1"/>
</dbReference>
<accession>A0ABY9EDU2</accession>
<feature type="transmembrane region" description="Helical" evidence="1">
    <location>
        <begin position="342"/>
        <end position="363"/>
    </location>
</feature>
<name>A0ABY9EDU2_9GAMM</name>
<proteinExistence type="predicted"/>
<feature type="transmembrane region" description="Helical" evidence="1">
    <location>
        <begin position="384"/>
        <end position="403"/>
    </location>
</feature>
<keyword evidence="3" id="KW-1185">Reference proteome</keyword>
<feature type="transmembrane region" description="Helical" evidence="1">
    <location>
        <begin position="409"/>
        <end position="429"/>
    </location>
</feature>
<organism evidence="2 3">
    <name type="scientific">Microbulbifer spongiae</name>
    <dbReference type="NCBI Taxonomy" id="2944933"/>
    <lineage>
        <taxon>Bacteria</taxon>
        <taxon>Pseudomonadati</taxon>
        <taxon>Pseudomonadota</taxon>
        <taxon>Gammaproteobacteria</taxon>
        <taxon>Cellvibrionales</taxon>
        <taxon>Microbulbiferaceae</taxon>
        <taxon>Microbulbifer</taxon>
    </lineage>
</organism>
<feature type="transmembrane region" description="Helical" evidence="1">
    <location>
        <begin position="21"/>
        <end position="43"/>
    </location>
</feature>
<dbReference type="EMBL" id="CP098023">
    <property type="protein sequence ID" value="WKD51193.1"/>
    <property type="molecule type" value="Genomic_DNA"/>
</dbReference>
<keyword evidence="1" id="KW-0812">Transmembrane</keyword>
<feature type="transmembrane region" description="Helical" evidence="1">
    <location>
        <begin position="436"/>
        <end position="454"/>
    </location>
</feature>
<reference evidence="2 3" key="1">
    <citation type="submission" date="2022-05" db="EMBL/GenBank/DDBJ databases">
        <title>Microbulbifer sp. nov., isolated from sponge.</title>
        <authorList>
            <person name="Gao L."/>
        </authorList>
    </citation>
    <scope>NUCLEOTIDE SEQUENCE [LARGE SCALE GENOMIC DNA]</scope>
    <source>
        <strain evidence="2 3">MI-G</strain>
    </source>
</reference>
<keyword evidence="1" id="KW-1133">Transmembrane helix</keyword>
<protein>
    <submittedName>
        <fullName evidence="2">PepSY domain-containing protein</fullName>
    </submittedName>
</protein>
<dbReference type="Proteomes" id="UP001321520">
    <property type="component" value="Chromosome"/>
</dbReference>